<gene>
    <name evidence="2" type="ORF">SOCEGT47_036920</name>
</gene>
<organism evidence="2 3">
    <name type="scientific">Sorangium cellulosum</name>
    <name type="common">Polyangium cellulosum</name>
    <dbReference type="NCBI Taxonomy" id="56"/>
    <lineage>
        <taxon>Bacteria</taxon>
        <taxon>Pseudomonadati</taxon>
        <taxon>Myxococcota</taxon>
        <taxon>Polyangia</taxon>
        <taxon>Polyangiales</taxon>
        <taxon>Polyangiaceae</taxon>
        <taxon>Sorangium</taxon>
    </lineage>
</organism>
<evidence type="ECO:0000313" key="2">
    <source>
        <dbReference type="EMBL" id="AUX23173.1"/>
    </source>
</evidence>
<accession>A0A4P2Q2S8</accession>
<name>A0A4P2Q2S8_SORCE</name>
<dbReference type="RefSeq" id="WP_242516326.1">
    <property type="nucleotide sequence ID" value="NZ_CP012670.1"/>
</dbReference>
<feature type="compositionally biased region" description="Basic and acidic residues" evidence="1">
    <location>
        <begin position="254"/>
        <end position="268"/>
    </location>
</feature>
<protein>
    <submittedName>
        <fullName evidence="2">Uncharacterized protein</fullName>
    </submittedName>
</protein>
<sequence length="276" mass="29613">MIALPVPLLALSAQGSSLPRVEPGAPGATSEIDAAIERQAVCVGSTVASAGELGDVLYYRTSTDEHGDISVGYFAFFSEERPWGNNWLTWTVLPAVAVDLVYTHSLFLGPGVQRFAYGKGDVEGFRIVYRMEADGRLTVEHGVADRGDHSEVRLERADLLSIEAERPTVYSRWWSHQLGGQGAGPGELVYRRCYGAGAIRPLPPDVALDFRLDRRAGPARVVPAAALLGQPAPTELASPELAGPRLAPPQVAGPRKDEPPRGADDQGRAFRPIVAL</sequence>
<proteinExistence type="predicted"/>
<dbReference type="EMBL" id="CP012670">
    <property type="protein sequence ID" value="AUX23173.1"/>
    <property type="molecule type" value="Genomic_DNA"/>
</dbReference>
<feature type="region of interest" description="Disordered" evidence="1">
    <location>
        <begin position="234"/>
        <end position="276"/>
    </location>
</feature>
<dbReference type="Proteomes" id="UP000295781">
    <property type="component" value="Chromosome"/>
</dbReference>
<evidence type="ECO:0000256" key="1">
    <source>
        <dbReference type="SAM" id="MobiDB-lite"/>
    </source>
</evidence>
<dbReference type="AlphaFoldDB" id="A0A4P2Q2S8"/>
<reference evidence="2 3" key="1">
    <citation type="submission" date="2015-09" db="EMBL/GenBank/DDBJ databases">
        <title>Sorangium comparison.</title>
        <authorList>
            <person name="Zaburannyi N."/>
            <person name="Bunk B."/>
            <person name="Overmann J."/>
            <person name="Mueller R."/>
        </authorList>
    </citation>
    <scope>NUCLEOTIDE SEQUENCE [LARGE SCALE GENOMIC DNA]</scope>
    <source>
        <strain evidence="2 3">So ceGT47</strain>
    </source>
</reference>
<evidence type="ECO:0000313" key="3">
    <source>
        <dbReference type="Proteomes" id="UP000295781"/>
    </source>
</evidence>